<gene>
    <name evidence="2" type="ORF">GCM10022244_16790</name>
</gene>
<protein>
    <recommendedName>
        <fullName evidence="4">Integral membrane protein</fullName>
    </recommendedName>
</protein>
<evidence type="ECO:0000256" key="1">
    <source>
        <dbReference type="SAM" id="Phobius"/>
    </source>
</evidence>
<keyword evidence="1" id="KW-1133">Transmembrane helix</keyword>
<comment type="caution">
    <text evidence="2">The sequence shown here is derived from an EMBL/GenBank/DDBJ whole genome shotgun (WGS) entry which is preliminary data.</text>
</comment>
<dbReference type="Proteomes" id="UP001501000">
    <property type="component" value="Unassembled WGS sequence"/>
</dbReference>
<feature type="transmembrane region" description="Helical" evidence="1">
    <location>
        <begin position="51"/>
        <end position="69"/>
    </location>
</feature>
<keyword evidence="3" id="KW-1185">Reference proteome</keyword>
<dbReference type="RefSeq" id="WP_345280152.1">
    <property type="nucleotide sequence ID" value="NZ_BAABAJ010000004.1"/>
</dbReference>
<keyword evidence="1" id="KW-0812">Transmembrane</keyword>
<keyword evidence="1" id="KW-0472">Membrane</keyword>
<feature type="transmembrane region" description="Helical" evidence="1">
    <location>
        <begin position="81"/>
        <end position="98"/>
    </location>
</feature>
<feature type="transmembrane region" description="Helical" evidence="1">
    <location>
        <begin position="104"/>
        <end position="126"/>
    </location>
</feature>
<sequence length="138" mass="14304">MGAHAAVPVRRRRQATTSAHGWGLPLTLGVVYGLYASTVERHGGPLSWGQFWLGLISAVVLAGAVYGLRRTGRALPREPRAAAWGALAGLAVGFLFSLSGASVLSAAVLGLVVAAAVFCVAFYLFYTHEDAAGRPAPS</sequence>
<evidence type="ECO:0000313" key="3">
    <source>
        <dbReference type="Proteomes" id="UP001501000"/>
    </source>
</evidence>
<reference evidence="3" key="1">
    <citation type="journal article" date="2019" name="Int. J. Syst. Evol. Microbiol.">
        <title>The Global Catalogue of Microorganisms (GCM) 10K type strain sequencing project: providing services to taxonomists for standard genome sequencing and annotation.</title>
        <authorList>
            <consortium name="The Broad Institute Genomics Platform"/>
            <consortium name="The Broad Institute Genome Sequencing Center for Infectious Disease"/>
            <person name="Wu L."/>
            <person name="Ma J."/>
        </authorList>
    </citation>
    <scope>NUCLEOTIDE SEQUENCE [LARGE SCALE GENOMIC DNA]</scope>
    <source>
        <strain evidence="3">JCM 16956</strain>
    </source>
</reference>
<proteinExistence type="predicted"/>
<name>A0ABP7LUN0_9ACTN</name>
<accession>A0ABP7LUN0</accession>
<evidence type="ECO:0008006" key="4">
    <source>
        <dbReference type="Google" id="ProtNLM"/>
    </source>
</evidence>
<feature type="transmembrane region" description="Helical" evidence="1">
    <location>
        <begin position="21"/>
        <end position="39"/>
    </location>
</feature>
<evidence type="ECO:0000313" key="2">
    <source>
        <dbReference type="EMBL" id="GAA3907364.1"/>
    </source>
</evidence>
<dbReference type="EMBL" id="BAABAJ010000004">
    <property type="protein sequence ID" value="GAA3907364.1"/>
    <property type="molecule type" value="Genomic_DNA"/>
</dbReference>
<organism evidence="2 3">
    <name type="scientific">Streptomyces gulbargensis</name>
    <dbReference type="NCBI Taxonomy" id="364901"/>
    <lineage>
        <taxon>Bacteria</taxon>
        <taxon>Bacillati</taxon>
        <taxon>Actinomycetota</taxon>
        <taxon>Actinomycetes</taxon>
        <taxon>Kitasatosporales</taxon>
        <taxon>Streptomycetaceae</taxon>
        <taxon>Streptomyces</taxon>
    </lineage>
</organism>